<evidence type="ECO:0000313" key="7">
    <source>
        <dbReference type="Proteomes" id="UP001146793"/>
    </source>
</evidence>
<feature type="region of interest" description="Disordered" evidence="4">
    <location>
        <begin position="180"/>
        <end position="221"/>
    </location>
</feature>
<dbReference type="InterPro" id="IPR005024">
    <property type="entry name" value="Snf7_fam"/>
</dbReference>
<dbReference type="EMBL" id="JAOAOG010000131">
    <property type="protein sequence ID" value="KAJ6246853.1"/>
    <property type="molecule type" value="Genomic_DNA"/>
</dbReference>
<dbReference type="PANTHER" id="PTHR22761">
    <property type="entry name" value="CHARGED MULTIVESICULAR BODY PROTEIN"/>
    <property type="match status" value="1"/>
</dbReference>
<evidence type="ECO:0000256" key="3">
    <source>
        <dbReference type="SAM" id="Coils"/>
    </source>
</evidence>
<feature type="compositionally biased region" description="Acidic residues" evidence="4">
    <location>
        <begin position="202"/>
        <end position="211"/>
    </location>
</feature>
<dbReference type="GO" id="GO:0005771">
    <property type="term" value="C:multivesicular body"/>
    <property type="evidence" value="ECO:0007669"/>
    <property type="project" value="TreeGrafter"/>
</dbReference>
<reference evidence="5" key="2">
    <citation type="submission" date="2022-08" db="EMBL/GenBank/DDBJ databases">
        <title>Novel sulphate-reducing endosymbionts in the free-living metamonad Anaeramoeba.</title>
        <authorList>
            <person name="Jerlstrom-Hultqvist J."/>
            <person name="Cepicka I."/>
            <person name="Gallot-Lavallee L."/>
            <person name="Salas-Leiva D."/>
            <person name="Curtis B.A."/>
            <person name="Zahonova K."/>
            <person name="Pipaliya S."/>
            <person name="Dacks J."/>
            <person name="Roger A.J."/>
        </authorList>
    </citation>
    <scope>NUCLEOTIDE SEQUENCE</scope>
    <source>
        <strain evidence="5">Busselton2</strain>
    </source>
</reference>
<evidence type="ECO:0000313" key="8">
    <source>
        <dbReference type="Proteomes" id="UP001150062"/>
    </source>
</evidence>
<dbReference type="GO" id="GO:0006900">
    <property type="term" value="P:vesicle budding from membrane"/>
    <property type="evidence" value="ECO:0007669"/>
    <property type="project" value="TreeGrafter"/>
</dbReference>
<evidence type="ECO:0000256" key="1">
    <source>
        <dbReference type="ARBA" id="ARBA00006190"/>
    </source>
</evidence>
<proteinExistence type="inferred from homology"/>
<comment type="caution">
    <text evidence="5">The sequence shown here is derived from an EMBL/GenBank/DDBJ whole genome shotgun (WGS) entry which is preliminary data.</text>
</comment>
<evidence type="ECO:0000313" key="6">
    <source>
        <dbReference type="EMBL" id="KAJ6246853.1"/>
    </source>
</evidence>
<accession>A0AAV7YSZ5</accession>
<dbReference type="AlphaFoldDB" id="A0AAV7YSZ5"/>
<dbReference type="EMBL" id="JANTQA010000047">
    <property type="protein sequence ID" value="KAJ3432908.1"/>
    <property type="molecule type" value="Genomic_DNA"/>
</dbReference>
<feature type="coiled-coil region" evidence="3">
    <location>
        <begin position="30"/>
        <end position="87"/>
    </location>
</feature>
<comment type="similarity">
    <text evidence="1">Belongs to the SNF7 family.</text>
</comment>
<dbReference type="GO" id="GO:0032511">
    <property type="term" value="P:late endosome to vacuole transport via multivesicular body sorting pathway"/>
    <property type="evidence" value="ECO:0007669"/>
    <property type="project" value="TreeGrafter"/>
</dbReference>
<dbReference type="PANTHER" id="PTHR22761:SF12">
    <property type="entry name" value="CHARGED MULTIVESICULAR BODY PROTEIN 5"/>
    <property type="match status" value="1"/>
</dbReference>
<dbReference type="Gene3D" id="6.10.250.1710">
    <property type="match status" value="1"/>
</dbReference>
<reference evidence="6" key="1">
    <citation type="submission" date="2022-08" db="EMBL/GenBank/DDBJ databases">
        <title>Novel sulfate-reducing endosymbionts in the free-living metamonad Anaeramoeba.</title>
        <authorList>
            <person name="Jerlstrom-Hultqvist J."/>
            <person name="Cepicka I."/>
            <person name="Gallot-Lavallee L."/>
            <person name="Salas-Leiva D."/>
            <person name="Curtis B.A."/>
            <person name="Zahonova K."/>
            <person name="Pipaliya S."/>
            <person name="Dacks J."/>
            <person name="Roger A.J."/>
        </authorList>
    </citation>
    <scope>NUCLEOTIDE SEQUENCE</scope>
    <source>
        <strain evidence="6">Schooner1</strain>
    </source>
</reference>
<sequence>MRRIFGAKKKTNVVQGPSIEEASNLVGKRGDNLDQKIKKLDEQLLECKKKMSKMRNGPSKNNVKRRALQLLKQKKMYESQRENLYNQQFSMEQISFTQQTMKDTVVQVSSLKQATTTFKQQFKEIDIDEVWDIKDGMEDMLEEANEIQEALSQSFGVPEEFDEDDLEAELEGLEDEVFEEELNEEVPSYLNVPNEDPKITENETEQDEVVDEFGLPQIEKN</sequence>
<dbReference type="Gene3D" id="1.10.287.1060">
    <property type="entry name" value="ESAT-6-like"/>
    <property type="match status" value="1"/>
</dbReference>
<dbReference type="Proteomes" id="UP001150062">
    <property type="component" value="Unassembled WGS sequence"/>
</dbReference>
<evidence type="ECO:0000256" key="2">
    <source>
        <dbReference type="ARBA" id="ARBA00023054"/>
    </source>
</evidence>
<protein>
    <submittedName>
        <fullName evidence="5">Charged multivesicular body protein</fullName>
    </submittedName>
</protein>
<dbReference type="Pfam" id="PF03357">
    <property type="entry name" value="Snf7"/>
    <property type="match status" value="1"/>
</dbReference>
<evidence type="ECO:0000256" key="4">
    <source>
        <dbReference type="SAM" id="MobiDB-lite"/>
    </source>
</evidence>
<dbReference type="Proteomes" id="UP001146793">
    <property type="component" value="Unassembled WGS sequence"/>
</dbReference>
<organism evidence="5 7">
    <name type="scientific">Anaeramoeba flamelloides</name>
    <dbReference type="NCBI Taxonomy" id="1746091"/>
    <lineage>
        <taxon>Eukaryota</taxon>
        <taxon>Metamonada</taxon>
        <taxon>Anaeramoebidae</taxon>
        <taxon>Anaeramoeba</taxon>
    </lineage>
</organism>
<keyword evidence="2 3" id="KW-0175">Coiled coil</keyword>
<name>A0AAV7YSZ5_9EUKA</name>
<keyword evidence="8" id="KW-1185">Reference proteome</keyword>
<evidence type="ECO:0000313" key="5">
    <source>
        <dbReference type="EMBL" id="KAJ3432908.1"/>
    </source>
</evidence>
<gene>
    <name evidence="5" type="ORF">M0812_21854</name>
    <name evidence="6" type="ORF">M0813_02106</name>
</gene>